<dbReference type="EMBL" id="MDKC01000023">
    <property type="protein sequence ID" value="ODG91289.1"/>
    <property type="molecule type" value="Genomic_DNA"/>
</dbReference>
<evidence type="ECO:0000313" key="4">
    <source>
        <dbReference type="Proteomes" id="UP000094580"/>
    </source>
</evidence>
<dbReference type="Proteomes" id="UP000094580">
    <property type="component" value="Unassembled WGS sequence"/>
</dbReference>
<organism evidence="3 4">
    <name type="scientific">Gottfriedia luciferensis</name>
    <dbReference type="NCBI Taxonomy" id="178774"/>
    <lineage>
        <taxon>Bacteria</taxon>
        <taxon>Bacillati</taxon>
        <taxon>Bacillota</taxon>
        <taxon>Bacilli</taxon>
        <taxon>Bacillales</taxon>
        <taxon>Bacillaceae</taxon>
        <taxon>Gottfriedia</taxon>
    </lineage>
</organism>
<feature type="region of interest" description="Disordered" evidence="1">
    <location>
        <begin position="66"/>
        <end position="100"/>
    </location>
</feature>
<comment type="caution">
    <text evidence="3">The sequence shown here is derived from an EMBL/GenBank/DDBJ whole genome shotgun (WGS) entry which is preliminary data.</text>
</comment>
<gene>
    <name evidence="3" type="ORF">BED47_06405</name>
</gene>
<reference evidence="3 4" key="1">
    <citation type="submission" date="2016-07" db="EMBL/GenBank/DDBJ databases">
        <authorList>
            <person name="Townsley L."/>
            <person name="Shank E.A."/>
        </authorList>
    </citation>
    <scope>NUCLEOTIDE SEQUENCE [LARGE SCALE GENOMIC DNA]</scope>
    <source>
        <strain evidence="3 4">CH01</strain>
    </source>
</reference>
<keyword evidence="2" id="KW-0472">Membrane</keyword>
<keyword evidence="2" id="KW-1133">Transmembrane helix</keyword>
<protein>
    <submittedName>
        <fullName evidence="3">Stage III sporulation protein AG</fullName>
    </submittedName>
</protein>
<evidence type="ECO:0000256" key="2">
    <source>
        <dbReference type="SAM" id="Phobius"/>
    </source>
</evidence>
<dbReference type="NCBIfam" id="TIGR02830">
    <property type="entry name" value="spore_III_AG"/>
    <property type="match status" value="1"/>
</dbReference>
<feature type="transmembrane region" description="Helical" evidence="2">
    <location>
        <begin position="37"/>
        <end position="56"/>
    </location>
</feature>
<sequence>MKKKIPPIKLADFLKGNGDDKTSSDKEKSPFKLTRKYVLALLGLGICWMIASSLFANTNQKTNSMLSPISTQTSGTPKNNEKSVETLGSDGGKSSSNKMEEYETKYEQQLTETLNNMAGVSNVKVVVNLEGSGKNVYQTNKTNRSQETEETDKQGGKRNIDDQSQEEQVVIIDNGDKQEPVIAETEMPRIRGVLVIAKGAENLEVKQMIREAVIRLLDVPSYRVSVQPKK</sequence>
<dbReference type="InterPro" id="IPR014195">
    <property type="entry name" value="Spore_III_AG"/>
</dbReference>
<feature type="compositionally biased region" description="Basic and acidic residues" evidence="1">
    <location>
        <begin position="144"/>
        <end position="161"/>
    </location>
</feature>
<feature type="compositionally biased region" description="Polar residues" evidence="1">
    <location>
        <begin position="66"/>
        <end position="78"/>
    </location>
</feature>
<accession>A0ABX2ZS36</accession>
<evidence type="ECO:0000313" key="3">
    <source>
        <dbReference type="EMBL" id="ODG91289.1"/>
    </source>
</evidence>
<proteinExistence type="predicted"/>
<evidence type="ECO:0000256" key="1">
    <source>
        <dbReference type="SAM" id="MobiDB-lite"/>
    </source>
</evidence>
<dbReference type="RefSeq" id="WP_069034078.1">
    <property type="nucleotide sequence ID" value="NZ_MDKC01000023.1"/>
</dbReference>
<feature type="region of interest" description="Disordered" evidence="1">
    <location>
        <begin position="135"/>
        <end position="164"/>
    </location>
</feature>
<name>A0ABX2ZS36_9BACI</name>
<keyword evidence="4" id="KW-1185">Reference proteome</keyword>
<keyword evidence="2" id="KW-0812">Transmembrane</keyword>